<dbReference type="Proteomes" id="UP000886865">
    <property type="component" value="Unassembled WGS sequence"/>
</dbReference>
<evidence type="ECO:0000256" key="14">
    <source>
        <dbReference type="SAM" id="Phobius"/>
    </source>
</evidence>
<dbReference type="SMART" id="SM00387">
    <property type="entry name" value="HATPase_c"/>
    <property type="match status" value="1"/>
</dbReference>
<dbReference type="PANTHER" id="PTHR45528">
    <property type="entry name" value="SENSOR HISTIDINE KINASE CPXA"/>
    <property type="match status" value="1"/>
</dbReference>
<dbReference type="GO" id="GO:0005886">
    <property type="term" value="C:plasma membrane"/>
    <property type="evidence" value="ECO:0007669"/>
    <property type="project" value="UniProtKB-SubCell"/>
</dbReference>
<keyword evidence="10" id="KW-0067">ATP-binding</keyword>
<dbReference type="Gene3D" id="1.10.287.130">
    <property type="match status" value="1"/>
</dbReference>
<evidence type="ECO:0000256" key="1">
    <source>
        <dbReference type="ARBA" id="ARBA00000085"/>
    </source>
</evidence>
<dbReference type="SUPFAM" id="SSF47384">
    <property type="entry name" value="Homodimeric domain of signal transducing histidine kinase"/>
    <property type="match status" value="1"/>
</dbReference>
<keyword evidence="6" id="KW-0808">Transferase</keyword>
<dbReference type="InterPro" id="IPR036097">
    <property type="entry name" value="HisK_dim/P_sf"/>
</dbReference>
<dbReference type="InterPro" id="IPR005467">
    <property type="entry name" value="His_kinase_dom"/>
</dbReference>
<sequence length="550" mass="63327">MQRLKIAQQIIIVLLFAVLIPFVTIGLIISNISQQSVRRELNYSALEMSRTIGENIQAYLAYSQKKLDEVSSAITFIPYATDRADYLTEIESKDKSFKNFEIVELKDVPKDDYLFNKNESSISLYSQINDEYALCAKLDVMYMQNAVSERYKEEKRQIYILSNDNALIATNAPNAPELSRLVNNLPSKRSVEKADLFNKYKNQPSAYYTLEKPSWTVIVNTTENITNATIDKARFRIILALTLAAFFIIAMVGFYTFYLYINIRQLFKGIIAISKGSYERKIHLLKSAFTPHEIVFLAKEFNYMAKKIHQSYHDLSEKNIELERLNEFRTNLVNAISHEFRTPLTSIVGYSSRLLRHDIKIDEQTRIKSLKIIKQQAQRLSRMVEDLLVVPDIESFSIQLNKVEINLAEALENSVLYANSNNSNFDVEISKDLKEVYADSDRLEQVLINLCDNAVKYNQDDEPIKIVAKNVNGRPCVSIKNKSLPIPDDMKEKLFDKFIRMDCELTRTTRGTGLGLYIVKGLCAAMDIDLILDCDDNYFNIMLVFNDYVE</sequence>
<dbReference type="EC" id="2.7.13.3" evidence="3"/>
<dbReference type="InterPro" id="IPR050398">
    <property type="entry name" value="HssS/ArlS-like"/>
</dbReference>
<reference evidence="16" key="2">
    <citation type="journal article" date="2021" name="PeerJ">
        <title>Extensive microbial diversity within the chicken gut microbiome revealed by metagenomics and culture.</title>
        <authorList>
            <person name="Gilroy R."/>
            <person name="Ravi A."/>
            <person name="Getino M."/>
            <person name="Pursley I."/>
            <person name="Horton D.L."/>
            <person name="Alikhan N.F."/>
            <person name="Baker D."/>
            <person name="Gharbi K."/>
            <person name="Hall N."/>
            <person name="Watson M."/>
            <person name="Adriaenssens E.M."/>
            <person name="Foster-Nyarko E."/>
            <person name="Jarju S."/>
            <person name="Secka A."/>
            <person name="Antonio M."/>
            <person name="Oren A."/>
            <person name="Chaudhuri R.R."/>
            <person name="La Ragione R."/>
            <person name="Hildebrand F."/>
            <person name="Pallen M.J."/>
        </authorList>
    </citation>
    <scope>NUCLEOTIDE SEQUENCE</scope>
    <source>
        <strain evidence="16">CHK152-2871</strain>
    </source>
</reference>
<dbReference type="EMBL" id="DVJQ01000012">
    <property type="protein sequence ID" value="HIS73683.1"/>
    <property type="molecule type" value="Genomic_DNA"/>
</dbReference>
<dbReference type="CDD" id="cd00082">
    <property type="entry name" value="HisKA"/>
    <property type="match status" value="1"/>
</dbReference>
<dbReference type="Gene3D" id="6.10.340.10">
    <property type="match status" value="1"/>
</dbReference>
<organism evidence="16 17">
    <name type="scientific">Candidatus Galligastranaerophilus intestinavium</name>
    <dbReference type="NCBI Taxonomy" id="2840836"/>
    <lineage>
        <taxon>Bacteria</taxon>
        <taxon>Candidatus Galligastranaerophilus</taxon>
    </lineage>
</organism>
<dbReference type="PANTHER" id="PTHR45528:SF1">
    <property type="entry name" value="SENSOR HISTIDINE KINASE CPXA"/>
    <property type="match status" value="1"/>
</dbReference>
<keyword evidence="5" id="KW-0597">Phosphoprotein</keyword>
<dbReference type="InterPro" id="IPR036890">
    <property type="entry name" value="HATPase_C_sf"/>
</dbReference>
<evidence type="ECO:0000256" key="7">
    <source>
        <dbReference type="ARBA" id="ARBA00022692"/>
    </source>
</evidence>
<evidence type="ECO:0000256" key="3">
    <source>
        <dbReference type="ARBA" id="ARBA00012438"/>
    </source>
</evidence>
<comment type="subcellular location">
    <subcellularLocation>
        <location evidence="2">Cell membrane</location>
        <topology evidence="2">Multi-pass membrane protein</topology>
    </subcellularLocation>
</comment>
<evidence type="ECO:0000256" key="4">
    <source>
        <dbReference type="ARBA" id="ARBA00022475"/>
    </source>
</evidence>
<dbReference type="InterPro" id="IPR003594">
    <property type="entry name" value="HATPase_dom"/>
</dbReference>
<evidence type="ECO:0000256" key="13">
    <source>
        <dbReference type="ARBA" id="ARBA00023136"/>
    </source>
</evidence>
<evidence type="ECO:0000256" key="2">
    <source>
        <dbReference type="ARBA" id="ARBA00004651"/>
    </source>
</evidence>
<evidence type="ECO:0000256" key="5">
    <source>
        <dbReference type="ARBA" id="ARBA00022553"/>
    </source>
</evidence>
<feature type="transmembrane region" description="Helical" evidence="14">
    <location>
        <begin position="237"/>
        <end position="261"/>
    </location>
</feature>
<dbReference type="GO" id="GO:0005524">
    <property type="term" value="F:ATP binding"/>
    <property type="evidence" value="ECO:0007669"/>
    <property type="project" value="UniProtKB-KW"/>
</dbReference>
<protein>
    <recommendedName>
        <fullName evidence="3">histidine kinase</fullName>
        <ecNumber evidence="3">2.7.13.3</ecNumber>
    </recommendedName>
</protein>
<dbReference type="Pfam" id="PF02518">
    <property type="entry name" value="HATPase_c"/>
    <property type="match status" value="1"/>
</dbReference>
<name>A0A9D1FHI8_9BACT</name>
<evidence type="ECO:0000256" key="9">
    <source>
        <dbReference type="ARBA" id="ARBA00022777"/>
    </source>
</evidence>
<dbReference type="GO" id="GO:0000155">
    <property type="term" value="F:phosphorelay sensor kinase activity"/>
    <property type="evidence" value="ECO:0007669"/>
    <property type="project" value="InterPro"/>
</dbReference>
<keyword evidence="11 14" id="KW-1133">Transmembrane helix</keyword>
<dbReference type="Gene3D" id="3.30.565.10">
    <property type="entry name" value="Histidine kinase-like ATPase, C-terminal domain"/>
    <property type="match status" value="1"/>
</dbReference>
<evidence type="ECO:0000256" key="12">
    <source>
        <dbReference type="ARBA" id="ARBA00023012"/>
    </source>
</evidence>
<evidence type="ECO:0000313" key="17">
    <source>
        <dbReference type="Proteomes" id="UP000886865"/>
    </source>
</evidence>
<dbReference type="PROSITE" id="PS50109">
    <property type="entry name" value="HIS_KIN"/>
    <property type="match status" value="1"/>
</dbReference>
<reference evidence="16" key="1">
    <citation type="submission" date="2020-10" db="EMBL/GenBank/DDBJ databases">
        <authorList>
            <person name="Gilroy R."/>
        </authorList>
    </citation>
    <scope>NUCLEOTIDE SEQUENCE</scope>
    <source>
        <strain evidence="16">CHK152-2871</strain>
    </source>
</reference>
<comment type="caution">
    <text evidence="16">The sequence shown here is derived from an EMBL/GenBank/DDBJ whole genome shotgun (WGS) entry which is preliminary data.</text>
</comment>
<dbReference type="SMART" id="SM00388">
    <property type="entry name" value="HisKA"/>
    <property type="match status" value="1"/>
</dbReference>
<dbReference type="SUPFAM" id="SSF55874">
    <property type="entry name" value="ATPase domain of HSP90 chaperone/DNA topoisomerase II/histidine kinase"/>
    <property type="match status" value="1"/>
</dbReference>
<keyword evidence="4" id="KW-1003">Cell membrane</keyword>
<proteinExistence type="predicted"/>
<evidence type="ECO:0000256" key="11">
    <source>
        <dbReference type="ARBA" id="ARBA00022989"/>
    </source>
</evidence>
<evidence type="ECO:0000256" key="8">
    <source>
        <dbReference type="ARBA" id="ARBA00022741"/>
    </source>
</evidence>
<keyword evidence="13 14" id="KW-0472">Membrane</keyword>
<evidence type="ECO:0000256" key="6">
    <source>
        <dbReference type="ARBA" id="ARBA00022679"/>
    </source>
</evidence>
<evidence type="ECO:0000259" key="15">
    <source>
        <dbReference type="PROSITE" id="PS50109"/>
    </source>
</evidence>
<evidence type="ECO:0000313" key="16">
    <source>
        <dbReference type="EMBL" id="HIS73683.1"/>
    </source>
</evidence>
<accession>A0A9D1FHI8</accession>
<keyword evidence="7 14" id="KW-0812">Transmembrane</keyword>
<keyword evidence="9" id="KW-0418">Kinase</keyword>
<dbReference type="InterPro" id="IPR003661">
    <property type="entry name" value="HisK_dim/P_dom"/>
</dbReference>
<comment type="catalytic activity">
    <reaction evidence="1">
        <text>ATP + protein L-histidine = ADP + protein N-phospho-L-histidine.</text>
        <dbReference type="EC" id="2.7.13.3"/>
    </reaction>
</comment>
<feature type="domain" description="Histidine kinase" evidence="15">
    <location>
        <begin position="335"/>
        <end position="522"/>
    </location>
</feature>
<dbReference type="AlphaFoldDB" id="A0A9D1FHI8"/>
<gene>
    <name evidence="16" type="ORF">IAA86_01520</name>
</gene>
<evidence type="ECO:0000256" key="10">
    <source>
        <dbReference type="ARBA" id="ARBA00022840"/>
    </source>
</evidence>
<keyword evidence="12" id="KW-0902">Two-component regulatory system</keyword>
<feature type="transmembrane region" description="Helical" evidence="14">
    <location>
        <begin position="6"/>
        <end position="29"/>
    </location>
</feature>
<keyword evidence="8" id="KW-0547">Nucleotide-binding</keyword>
<dbReference type="Pfam" id="PF00512">
    <property type="entry name" value="HisKA"/>
    <property type="match status" value="1"/>
</dbReference>